<dbReference type="Pfam" id="PF07690">
    <property type="entry name" value="MFS_1"/>
    <property type="match status" value="1"/>
</dbReference>
<reference evidence="6 7" key="1">
    <citation type="submission" date="2018-06" db="EMBL/GenBank/DDBJ databases">
        <title>Complete Genomes of Monosporascus.</title>
        <authorList>
            <person name="Robinson A.J."/>
            <person name="Natvig D.O."/>
        </authorList>
    </citation>
    <scope>NUCLEOTIDE SEQUENCE [LARGE SCALE GENOMIC DNA]</scope>
    <source>
        <strain evidence="6 7">CBS 110550</strain>
    </source>
</reference>
<keyword evidence="4" id="KW-1133">Transmembrane helix</keyword>
<feature type="transmembrane region" description="Helical" evidence="4">
    <location>
        <begin position="334"/>
        <end position="352"/>
    </location>
</feature>
<keyword evidence="7" id="KW-1185">Reference proteome</keyword>
<evidence type="ECO:0000313" key="6">
    <source>
        <dbReference type="EMBL" id="RYO88494.1"/>
    </source>
</evidence>
<evidence type="ECO:0000313" key="7">
    <source>
        <dbReference type="Proteomes" id="UP000293360"/>
    </source>
</evidence>
<dbReference type="InterPro" id="IPR036259">
    <property type="entry name" value="MFS_trans_sf"/>
</dbReference>
<evidence type="ECO:0000256" key="1">
    <source>
        <dbReference type="ARBA" id="ARBA00004141"/>
    </source>
</evidence>
<name>A0A4Q4SZ15_9PEZI</name>
<dbReference type="GO" id="GO:0022857">
    <property type="term" value="F:transmembrane transporter activity"/>
    <property type="evidence" value="ECO:0007669"/>
    <property type="project" value="InterPro"/>
</dbReference>
<dbReference type="PANTHER" id="PTHR11360">
    <property type="entry name" value="MONOCARBOXYLATE TRANSPORTER"/>
    <property type="match status" value="1"/>
</dbReference>
<keyword evidence="4" id="KW-0812">Transmembrane</keyword>
<sequence length="491" mass="50957">MAITEKEVPGSGGASIEGVSPGTSPENSDEKTDEAPAGVGAETATTNPVRTATPPPPGGQVPPTMTVPDGGWNAWLQVACSFVIMVNTWGLINSFGVFQTYYETELLRGHSSSAISWVGSLQGALLLLLGVVAGPLFDAGNFRRLMVGGLFLIVFGMFMTSICKSYWQVVLAQGVCVGVGSGLLFLPAAAIISQYFARRRAFALGVQSVGSPLAGIVFPLIFSRLQPAVGFAWATRVIAFILLGLSAIPVAFMRTRVPPPARKRAFFEPQALRDRPYMLFNVAGFFAYVGLYVPYFYIQLFAIQHGIVAPGDAAAGSFSSSSSSSSSSSASASSSAYLVTVLNAGSILGRLLPNMAADRLGSVSMLAGTTFGAAVLALAWLGVRRLGGLVAFALLFGFFNGGVTSLPPSAIAVLAPDLSRLGTRMGMSFIFTGSAVLVGTPIAGAILRGYSAAAWNGLIAYSGATLMVGAVGFLAAQLIHVRRARAAKGQG</sequence>
<feature type="transmembrane region" description="Helical" evidence="4">
    <location>
        <begin position="389"/>
        <end position="415"/>
    </location>
</feature>
<dbReference type="AlphaFoldDB" id="A0A4Q4SZ15"/>
<feature type="region of interest" description="Disordered" evidence="3">
    <location>
        <begin position="1"/>
        <end position="66"/>
    </location>
</feature>
<accession>A0A4Q4SZ15</accession>
<evidence type="ECO:0000256" key="3">
    <source>
        <dbReference type="SAM" id="MobiDB-lite"/>
    </source>
</evidence>
<gene>
    <name evidence="6" type="ORF">DL764_008720</name>
</gene>
<comment type="caution">
    <text evidence="6">The sequence shown here is derived from an EMBL/GenBank/DDBJ whole genome shotgun (WGS) entry which is preliminary data.</text>
</comment>
<dbReference type="Proteomes" id="UP000293360">
    <property type="component" value="Unassembled WGS sequence"/>
</dbReference>
<dbReference type="GO" id="GO:0016020">
    <property type="term" value="C:membrane"/>
    <property type="evidence" value="ECO:0007669"/>
    <property type="project" value="UniProtKB-SubCell"/>
</dbReference>
<feature type="transmembrane region" description="Helical" evidence="4">
    <location>
        <begin position="168"/>
        <end position="189"/>
    </location>
</feature>
<feature type="transmembrane region" description="Helical" evidence="4">
    <location>
        <begin position="276"/>
        <end position="298"/>
    </location>
</feature>
<dbReference type="PROSITE" id="PS50850">
    <property type="entry name" value="MFS"/>
    <property type="match status" value="1"/>
</dbReference>
<proteinExistence type="inferred from homology"/>
<feature type="transmembrane region" description="Helical" evidence="4">
    <location>
        <begin position="459"/>
        <end position="479"/>
    </location>
</feature>
<feature type="transmembrane region" description="Helical" evidence="4">
    <location>
        <begin position="201"/>
        <end position="221"/>
    </location>
</feature>
<dbReference type="OrthoDB" id="6509908at2759"/>
<dbReference type="SUPFAM" id="SSF103473">
    <property type="entry name" value="MFS general substrate transporter"/>
    <property type="match status" value="1"/>
</dbReference>
<evidence type="ECO:0000256" key="2">
    <source>
        <dbReference type="ARBA" id="ARBA00006727"/>
    </source>
</evidence>
<feature type="transmembrane region" description="Helical" evidence="4">
    <location>
        <begin position="364"/>
        <end position="383"/>
    </location>
</feature>
<dbReference type="PANTHER" id="PTHR11360:SF234">
    <property type="entry name" value="MFS-TYPE TRANSPORTER DBAD-RELATED"/>
    <property type="match status" value="1"/>
</dbReference>
<dbReference type="InterPro" id="IPR050327">
    <property type="entry name" value="Proton-linked_MCT"/>
</dbReference>
<feature type="transmembrane region" description="Helical" evidence="4">
    <location>
        <begin position="233"/>
        <end position="255"/>
    </location>
</feature>
<feature type="transmembrane region" description="Helical" evidence="4">
    <location>
        <begin position="74"/>
        <end position="102"/>
    </location>
</feature>
<dbReference type="Gene3D" id="1.20.1250.20">
    <property type="entry name" value="MFS general substrate transporter like domains"/>
    <property type="match status" value="1"/>
</dbReference>
<comment type="subcellular location">
    <subcellularLocation>
        <location evidence="1">Membrane</location>
        <topology evidence="1">Multi-pass membrane protein</topology>
    </subcellularLocation>
</comment>
<feature type="domain" description="Major facilitator superfamily (MFS) profile" evidence="5">
    <location>
        <begin position="74"/>
        <end position="487"/>
    </location>
</feature>
<evidence type="ECO:0000259" key="5">
    <source>
        <dbReference type="PROSITE" id="PS50850"/>
    </source>
</evidence>
<feature type="transmembrane region" description="Helical" evidence="4">
    <location>
        <begin position="427"/>
        <end position="447"/>
    </location>
</feature>
<comment type="similarity">
    <text evidence="2">Belongs to the major facilitator superfamily. Monocarboxylate porter (TC 2.A.1.13) family.</text>
</comment>
<dbReference type="InterPro" id="IPR011701">
    <property type="entry name" value="MFS"/>
</dbReference>
<organism evidence="6 7">
    <name type="scientific">Monosporascus ibericus</name>
    <dbReference type="NCBI Taxonomy" id="155417"/>
    <lineage>
        <taxon>Eukaryota</taxon>
        <taxon>Fungi</taxon>
        <taxon>Dikarya</taxon>
        <taxon>Ascomycota</taxon>
        <taxon>Pezizomycotina</taxon>
        <taxon>Sordariomycetes</taxon>
        <taxon>Xylariomycetidae</taxon>
        <taxon>Xylariales</taxon>
        <taxon>Xylariales incertae sedis</taxon>
        <taxon>Monosporascus</taxon>
    </lineage>
</organism>
<protein>
    <recommendedName>
        <fullName evidence="5">Major facilitator superfamily (MFS) profile domain-containing protein</fullName>
    </recommendedName>
</protein>
<feature type="transmembrane region" description="Helical" evidence="4">
    <location>
        <begin position="114"/>
        <end position="133"/>
    </location>
</feature>
<dbReference type="InterPro" id="IPR020846">
    <property type="entry name" value="MFS_dom"/>
</dbReference>
<keyword evidence="4" id="KW-0472">Membrane</keyword>
<feature type="transmembrane region" description="Helical" evidence="4">
    <location>
        <begin position="145"/>
        <end position="162"/>
    </location>
</feature>
<dbReference type="EMBL" id="QJNU01000720">
    <property type="protein sequence ID" value="RYO88494.1"/>
    <property type="molecule type" value="Genomic_DNA"/>
</dbReference>
<evidence type="ECO:0000256" key="4">
    <source>
        <dbReference type="SAM" id="Phobius"/>
    </source>
</evidence>